<feature type="compositionally biased region" description="Pro residues" evidence="8">
    <location>
        <begin position="170"/>
        <end position="184"/>
    </location>
</feature>
<comment type="catalytic activity">
    <reaction evidence="1 7">
        <text>Cleavage of hydrophobic, N-terminal signal or leader sequences from secreted and periplasmic proteins.</text>
        <dbReference type="EC" id="3.4.21.89"/>
    </reaction>
</comment>
<feature type="compositionally biased region" description="Pro residues" evidence="8">
    <location>
        <begin position="53"/>
        <end position="70"/>
    </location>
</feature>
<feature type="active site" evidence="6">
    <location>
        <position position="288"/>
    </location>
</feature>
<feature type="compositionally biased region" description="Gly residues" evidence="8">
    <location>
        <begin position="544"/>
        <end position="558"/>
    </location>
</feature>
<gene>
    <name evidence="10" type="ORF">SCA03_41810</name>
</gene>
<keyword evidence="7" id="KW-0645">Protease</keyword>
<feature type="active site" evidence="6">
    <location>
        <position position="364"/>
    </location>
</feature>
<dbReference type="Gene3D" id="2.10.109.10">
    <property type="entry name" value="Umud Fragment, subunit A"/>
    <property type="match status" value="1"/>
</dbReference>
<protein>
    <recommendedName>
        <fullName evidence="4 7">Signal peptidase I</fullName>
        <ecNumber evidence="4 7">3.4.21.89</ecNumber>
    </recommendedName>
</protein>
<evidence type="ECO:0000256" key="8">
    <source>
        <dbReference type="SAM" id="MobiDB-lite"/>
    </source>
</evidence>
<feature type="region of interest" description="Disordered" evidence="8">
    <location>
        <begin position="1"/>
        <end position="251"/>
    </location>
</feature>
<feature type="compositionally biased region" description="Basic residues" evidence="8">
    <location>
        <begin position="240"/>
        <end position="251"/>
    </location>
</feature>
<sequence length="558" mass="58802">MTDRTGHGPGGTPRPRRRYAYGVPSEYDDEYGQYDGPGAAGSAAHGNGHASPETPPGPPAPPGIPGPGPGYPRQQPAAPANGHGPAAPPPNGPGPAAPPNGQGPGYGASGHGRPGFGPPGSGGAQQPWPQGEPPAPGVYNPYQGRYTYTEPYDYTSGSATGGPPAHGGHPAPPPPGPAQEPPAPDAGETLALRGPRSVPPRQPGAPAGADGHGPAYEGPGESRDEGQAAPTRRAGQGRADRRRAAKRIKRRRRLSATKEIPILIGVAILIALVLKTFLVQAFVIPSGSMEQTIRVGDRVLVDKLTPWFGSRPERGDVIVFEDPGGWLDEEHKPKKDPPFGIKQGKEFLTFIGLLPSDDQQDLIKRVVGVGGDTVACCNDQGRITVNGHPLNEPYVHPGNEPSRIKFKVKVPQGRVFVLGDHRANSGDSRYHMREPHQGTISEDLVVGRAVVIAWPFDHWRRLEEPKTFASVPDAAGAAAAPARRENPVAQLPFSAELPLVMGVVGLYRLSDRRQGSVRSECGGLGGRRTVRLRRPGGRASRTGRQGGRRGAAGRGQRE</sequence>
<keyword evidence="7" id="KW-1133">Transmembrane helix</keyword>
<dbReference type="AlphaFoldDB" id="A0A4Y3R6W1"/>
<reference evidence="10 11" key="1">
    <citation type="submission" date="2019-06" db="EMBL/GenBank/DDBJ databases">
        <title>Whole genome shotgun sequence of Streptomyces cacaoi subsp. cacaoi NBRC 12748.</title>
        <authorList>
            <person name="Hosoyama A."/>
            <person name="Uohara A."/>
            <person name="Ohji S."/>
            <person name="Ichikawa N."/>
        </authorList>
    </citation>
    <scope>NUCLEOTIDE SEQUENCE [LARGE SCALE GENOMIC DNA]</scope>
    <source>
        <strain evidence="10 11">NBRC 12748</strain>
    </source>
</reference>
<dbReference type="EMBL" id="BJMM01000022">
    <property type="protein sequence ID" value="GEB51630.1"/>
    <property type="molecule type" value="Genomic_DNA"/>
</dbReference>
<evidence type="ECO:0000256" key="2">
    <source>
        <dbReference type="ARBA" id="ARBA00004401"/>
    </source>
</evidence>
<evidence type="ECO:0000256" key="3">
    <source>
        <dbReference type="ARBA" id="ARBA00009370"/>
    </source>
</evidence>
<feature type="compositionally biased region" description="Gly residues" evidence="8">
    <location>
        <begin position="102"/>
        <end position="123"/>
    </location>
</feature>
<dbReference type="InterPro" id="IPR019533">
    <property type="entry name" value="Peptidase_S26"/>
</dbReference>
<evidence type="ECO:0000256" key="7">
    <source>
        <dbReference type="RuleBase" id="RU362042"/>
    </source>
</evidence>
<dbReference type="InterPro" id="IPR036286">
    <property type="entry name" value="LexA/Signal_pep-like_sf"/>
</dbReference>
<feature type="compositionally biased region" description="Low complexity" evidence="8">
    <location>
        <begin position="36"/>
        <end position="52"/>
    </location>
</feature>
<dbReference type="Proteomes" id="UP000319210">
    <property type="component" value="Unassembled WGS sequence"/>
</dbReference>
<keyword evidence="7" id="KW-0472">Membrane</keyword>
<keyword evidence="11" id="KW-1185">Reference proteome</keyword>
<feature type="domain" description="Peptidase S26" evidence="9">
    <location>
        <begin position="262"/>
        <end position="454"/>
    </location>
</feature>
<organism evidence="10 11">
    <name type="scientific">Streptomyces cacaoi</name>
    <dbReference type="NCBI Taxonomy" id="1898"/>
    <lineage>
        <taxon>Bacteria</taxon>
        <taxon>Bacillati</taxon>
        <taxon>Actinomycetota</taxon>
        <taxon>Actinomycetes</taxon>
        <taxon>Kitasatosporales</taxon>
        <taxon>Streptomycetaceae</taxon>
        <taxon>Streptomyces</taxon>
    </lineage>
</organism>
<comment type="caution">
    <text evidence="10">The sequence shown here is derived from an EMBL/GenBank/DDBJ whole genome shotgun (WGS) entry which is preliminary data.</text>
</comment>
<feature type="compositionally biased region" description="Low complexity" evidence="8">
    <location>
        <begin position="71"/>
        <end position="85"/>
    </location>
</feature>
<dbReference type="PROSITE" id="PS00761">
    <property type="entry name" value="SPASE_I_3"/>
    <property type="match status" value="1"/>
</dbReference>
<dbReference type="Pfam" id="PF10502">
    <property type="entry name" value="Peptidase_S26"/>
    <property type="match status" value="1"/>
</dbReference>
<dbReference type="GO" id="GO:0006465">
    <property type="term" value="P:signal peptide processing"/>
    <property type="evidence" value="ECO:0007669"/>
    <property type="project" value="InterPro"/>
</dbReference>
<evidence type="ECO:0000313" key="10">
    <source>
        <dbReference type="EMBL" id="GEB51630.1"/>
    </source>
</evidence>
<keyword evidence="7" id="KW-0812">Transmembrane</keyword>
<accession>A0A4Y3R6W1</accession>
<dbReference type="PANTHER" id="PTHR43390">
    <property type="entry name" value="SIGNAL PEPTIDASE I"/>
    <property type="match status" value="1"/>
</dbReference>
<evidence type="ECO:0000313" key="11">
    <source>
        <dbReference type="Proteomes" id="UP000319210"/>
    </source>
</evidence>
<dbReference type="PANTHER" id="PTHR43390:SF1">
    <property type="entry name" value="CHLOROPLAST PROCESSING PEPTIDASE"/>
    <property type="match status" value="1"/>
</dbReference>
<dbReference type="SUPFAM" id="SSF51306">
    <property type="entry name" value="LexA/Signal peptidase"/>
    <property type="match status" value="1"/>
</dbReference>
<evidence type="ECO:0000256" key="1">
    <source>
        <dbReference type="ARBA" id="ARBA00000677"/>
    </source>
</evidence>
<proteinExistence type="inferred from homology"/>
<evidence type="ECO:0000256" key="6">
    <source>
        <dbReference type="PIRSR" id="PIRSR600223-1"/>
    </source>
</evidence>
<dbReference type="PRINTS" id="PR00727">
    <property type="entry name" value="LEADERPTASE"/>
</dbReference>
<feature type="region of interest" description="Disordered" evidence="8">
    <location>
        <begin position="517"/>
        <end position="558"/>
    </location>
</feature>
<evidence type="ECO:0000256" key="4">
    <source>
        <dbReference type="ARBA" id="ARBA00013208"/>
    </source>
</evidence>
<dbReference type="CDD" id="cd06530">
    <property type="entry name" value="S26_SPase_I"/>
    <property type="match status" value="1"/>
</dbReference>
<feature type="transmembrane region" description="Helical" evidence="7">
    <location>
        <begin position="260"/>
        <end position="284"/>
    </location>
</feature>
<dbReference type="InterPro" id="IPR000223">
    <property type="entry name" value="Pept_S26A_signal_pept_1"/>
</dbReference>
<dbReference type="GO" id="GO:0005886">
    <property type="term" value="C:plasma membrane"/>
    <property type="evidence" value="ECO:0007669"/>
    <property type="project" value="UniProtKB-SubCell"/>
</dbReference>
<dbReference type="RefSeq" id="WP_371863963.1">
    <property type="nucleotide sequence ID" value="NZ_BJMM01000022.1"/>
</dbReference>
<dbReference type="EC" id="3.4.21.89" evidence="4 7"/>
<evidence type="ECO:0000256" key="5">
    <source>
        <dbReference type="ARBA" id="ARBA00022801"/>
    </source>
</evidence>
<evidence type="ECO:0000259" key="9">
    <source>
        <dbReference type="Pfam" id="PF10502"/>
    </source>
</evidence>
<comment type="subcellular location">
    <subcellularLocation>
        <location evidence="2">Cell membrane</location>
        <topology evidence="2">Single-pass type II membrane protein</topology>
    </subcellularLocation>
    <subcellularLocation>
        <location evidence="7">Membrane</location>
        <topology evidence="7">Single-pass type II membrane protein</topology>
    </subcellularLocation>
</comment>
<dbReference type="InterPro" id="IPR019758">
    <property type="entry name" value="Pept_S26A_signal_pept_1_CS"/>
</dbReference>
<dbReference type="NCBIfam" id="TIGR02227">
    <property type="entry name" value="sigpep_I_bact"/>
    <property type="match status" value="1"/>
</dbReference>
<feature type="compositionally biased region" description="Pro residues" evidence="8">
    <location>
        <begin position="86"/>
        <end position="98"/>
    </location>
</feature>
<feature type="compositionally biased region" description="Low complexity" evidence="8">
    <location>
        <begin position="204"/>
        <end position="215"/>
    </location>
</feature>
<name>A0A4Y3R6W1_STRCI</name>
<comment type="similarity">
    <text evidence="3 7">Belongs to the peptidase S26 family.</text>
</comment>
<keyword evidence="5 7" id="KW-0378">Hydrolase</keyword>
<dbReference type="GO" id="GO:0009003">
    <property type="term" value="F:signal peptidase activity"/>
    <property type="evidence" value="ECO:0007669"/>
    <property type="project" value="UniProtKB-EC"/>
</dbReference>
<dbReference type="GO" id="GO:0004252">
    <property type="term" value="F:serine-type endopeptidase activity"/>
    <property type="evidence" value="ECO:0007669"/>
    <property type="project" value="InterPro"/>
</dbReference>